<name>Q4SMP0_TETNG</name>
<feature type="compositionally biased region" description="Basic and acidic residues" evidence="1">
    <location>
        <begin position="14"/>
        <end position="26"/>
    </location>
</feature>
<dbReference type="KEGG" id="tng:GSTEN00015670G001"/>
<dbReference type="AlphaFoldDB" id="Q4SMP0"/>
<feature type="region of interest" description="Disordered" evidence="1">
    <location>
        <begin position="1"/>
        <end position="26"/>
    </location>
</feature>
<feature type="compositionally biased region" description="Acidic residues" evidence="1">
    <location>
        <begin position="1"/>
        <end position="12"/>
    </location>
</feature>
<gene>
    <name evidence="2" type="ORF">GSTENG00015670001</name>
</gene>
<organism evidence="2">
    <name type="scientific">Tetraodon nigroviridis</name>
    <name type="common">Spotted green pufferfish</name>
    <name type="synonym">Chelonodon nigroviridis</name>
    <dbReference type="NCBI Taxonomy" id="99883"/>
    <lineage>
        <taxon>Eukaryota</taxon>
        <taxon>Metazoa</taxon>
        <taxon>Chordata</taxon>
        <taxon>Craniata</taxon>
        <taxon>Vertebrata</taxon>
        <taxon>Euteleostomi</taxon>
        <taxon>Actinopterygii</taxon>
        <taxon>Neopterygii</taxon>
        <taxon>Teleostei</taxon>
        <taxon>Neoteleostei</taxon>
        <taxon>Acanthomorphata</taxon>
        <taxon>Eupercaria</taxon>
        <taxon>Tetraodontiformes</taxon>
        <taxon>Tetradontoidea</taxon>
        <taxon>Tetraodontidae</taxon>
        <taxon>Tetraodon</taxon>
    </lineage>
</organism>
<accession>Q4SMP0</accession>
<evidence type="ECO:0000256" key="1">
    <source>
        <dbReference type="SAM" id="MobiDB-lite"/>
    </source>
</evidence>
<evidence type="ECO:0000313" key="2">
    <source>
        <dbReference type="EMBL" id="CAF98092.1"/>
    </source>
</evidence>
<dbReference type="EMBL" id="CAAE01014546">
    <property type="protein sequence ID" value="CAF98092.1"/>
    <property type="molecule type" value="Genomic_DNA"/>
</dbReference>
<proteinExistence type="predicted"/>
<comment type="caution">
    <text evidence="2">The sequence shown here is derived from an EMBL/GenBank/DDBJ whole genome shotgun (WGS) entry which is preliminary data.</text>
</comment>
<reference evidence="2" key="2">
    <citation type="submission" date="2004-02" db="EMBL/GenBank/DDBJ databases">
        <authorList>
            <consortium name="Genoscope"/>
            <consortium name="Whitehead Institute Centre for Genome Research"/>
        </authorList>
    </citation>
    <scope>NUCLEOTIDE SEQUENCE</scope>
</reference>
<reference evidence="2" key="1">
    <citation type="journal article" date="2004" name="Nature">
        <title>Genome duplication in the teleost fish Tetraodon nigroviridis reveals the early vertebrate proto-karyotype.</title>
        <authorList>
            <person name="Jaillon O."/>
            <person name="Aury J.-M."/>
            <person name="Brunet F."/>
            <person name="Petit J.-L."/>
            <person name="Stange-Thomann N."/>
            <person name="Mauceli E."/>
            <person name="Bouneau L."/>
            <person name="Fischer C."/>
            <person name="Ozouf-Costaz C."/>
            <person name="Bernot A."/>
            <person name="Nicaud S."/>
            <person name="Jaffe D."/>
            <person name="Fisher S."/>
            <person name="Lutfalla G."/>
            <person name="Dossat C."/>
            <person name="Segurens B."/>
            <person name="Dasilva C."/>
            <person name="Salanoubat M."/>
            <person name="Levy M."/>
            <person name="Boudet N."/>
            <person name="Castellano S."/>
            <person name="Anthouard V."/>
            <person name="Jubin C."/>
            <person name="Castelli V."/>
            <person name="Katinka M."/>
            <person name="Vacherie B."/>
            <person name="Biemont C."/>
            <person name="Skalli Z."/>
            <person name="Cattolico L."/>
            <person name="Poulain J."/>
            <person name="De Berardinis V."/>
            <person name="Cruaud C."/>
            <person name="Duprat S."/>
            <person name="Brottier P."/>
            <person name="Coutanceau J.-P."/>
            <person name="Gouzy J."/>
            <person name="Parra G."/>
            <person name="Lardier G."/>
            <person name="Chapple C."/>
            <person name="McKernan K.J."/>
            <person name="McEwan P."/>
            <person name="Bosak S."/>
            <person name="Kellis M."/>
            <person name="Volff J.-N."/>
            <person name="Guigo R."/>
            <person name="Zody M.C."/>
            <person name="Mesirov J."/>
            <person name="Lindblad-Toh K."/>
            <person name="Birren B."/>
            <person name="Nusbaum C."/>
            <person name="Kahn D."/>
            <person name="Robinson-Rechavi M."/>
            <person name="Laudet V."/>
            <person name="Schachter V."/>
            <person name="Quetier F."/>
            <person name="Saurin W."/>
            <person name="Scarpelli C."/>
            <person name="Wincker P."/>
            <person name="Lander E.S."/>
            <person name="Weissenbach J."/>
            <person name="Roest Crollius H."/>
        </authorList>
    </citation>
    <scope>NUCLEOTIDE SEQUENCE [LARGE SCALE GENOMIC DNA]</scope>
</reference>
<protein>
    <submittedName>
        <fullName evidence="2">(spotted green pufferfish) hypothetical protein</fullName>
    </submittedName>
</protein>
<sequence length="124" mass="14507">MGGETEIEEGMDVSEIREEGEWKEGGVNKEDNTRLMKFREDYEVKRARRRMDGWRRTQGSKLSTGHPKRVEYYLCSCKKLLVSLRSQTWQGRKSMHCPHKSPLFLSTRETHLLAADILQVSFCL</sequence>